<organism evidence="2 3">
    <name type="scientific">Erwinia phage vB_EamM_Y3</name>
    <dbReference type="NCBI Taxonomy" id="1983553"/>
    <lineage>
        <taxon>Viruses</taxon>
        <taxon>Duplodnaviria</taxon>
        <taxon>Heunggongvirae</taxon>
        <taxon>Uroviricota</taxon>
        <taxon>Caudoviricetes</taxon>
        <taxon>Sasquatchvirus</taxon>
        <taxon>Sasquatchvirus Y3</taxon>
    </lineage>
</organism>
<accession>A0A2H4IBM7</accession>
<sequence length="282" mass="32084">MSEAKQDSIDHGAKLAELIGKQSADYDKLHYSYVEVRGKNMDLEEELAESTRRETKLRLEARNTQRLNRDHAIRLERIIEQERGDKVDAQNENARLLVQIDKLNETVKQKHVEQASVVLQMIMSESVRQFGNVVQAVSHMFVNRRKSKADAAMQSTLLMDYVTKQPSLYRTVAQYYNSINLPVPTAAALKLQMIEHVKQNAHLYLKDPDIQAYREALIIMVTQPTSQVNRSRVMTSVRDGFDYINVFDAGFDVAILSDNTSWAATLSDSLLDISGHLISANF</sequence>
<reference evidence="2 3" key="1">
    <citation type="submission" date="2017-04" db="EMBL/GenBank/DDBJ databases">
        <authorList>
            <person name="Afonso C.L."/>
            <person name="Miller P.J."/>
            <person name="Scott M.A."/>
            <person name="Spackman E."/>
            <person name="Goraichik I."/>
            <person name="Dimitrov K.M."/>
            <person name="Suarez D.L."/>
            <person name="Swayne D.E."/>
        </authorList>
    </citation>
    <scope>NUCLEOTIDE SEQUENCE [LARGE SCALE GENOMIC DNA]</scope>
</reference>
<feature type="coiled-coil region" evidence="1">
    <location>
        <begin position="33"/>
        <end position="106"/>
    </location>
</feature>
<dbReference type="EMBL" id="KY984068">
    <property type="protein sequence ID" value="ARW58961.1"/>
    <property type="molecule type" value="Genomic_DNA"/>
</dbReference>
<protein>
    <submittedName>
        <fullName evidence="2">Uncharacterized protein</fullName>
    </submittedName>
</protein>
<evidence type="ECO:0000256" key="1">
    <source>
        <dbReference type="SAM" id="Coils"/>
    </source>
</evidence>
<proteinExistence type="predicted"/>
<gene>
    <name evidence="2" type="ORF">Y3_321</name>
</gene>
<keyword evidence="3" id="KW-1185">Reference proteome</keyword>
<dbReference type="Proteomes" id="UP000240568">
    <property type="component" value="Segment"/>
</dbReference>
<evidence type="ECO:0000313" key="2">
    <source>
        <dbReference type="EMBL" id="ARW58961.1"/>
    </source>
</evidence>
<name>A0A2H4IBM7_9CAUD</name>
<keyword evidence="1" id="KW-0175">Coiled coil</keyword>
<evidence type="ECO:0000313" key="3">
    <source>
        <dbReference type="Proteomes" id="UP000240568"/>
    </source>
</evidence>